<evidence type="ECO:0000313" key="3">
    <source>
        <dbReference type="EMBL" id="CAJ0605997.1"/>
    </source>
</evidence>
<protein>
    <submittedName>
        <fullName evidence="3">Uncharacterized protein</fullName>
    </submittedName>
</protein>
<dbReference type="EMBL" id="CATQJL010000316">
    <property type="protein sequence ID" value="CAJ0605997.1"/>
    <property type="molecule type" value="Genomic_DNA"/>
</dbReference>
<comment type="caution">
    <text evidence="3">The sequence shown here is derived from an EMBL/GenBank/DDBJ whole genome shotgun (WGS) entry which is preliminary data.</text>
</comment>
<evidence type="ECO:0000256" key="1">
    <source>
        <dbReference type="SAM" id="Coils"/>
    </source>
</evidence>
<sequence>MEQLEEEEPGHFDYKHLQELNHALEVERNLVLKAHDNYRSLKQKFIELREEHESLQNEMDAKVIAHNQRLESMTEENEKLNVENDILREEVQRLKDELKKMTKDMKVREEEMKRSFSDQIEKLLEETTREEGDEFAKKEEELRRNHILDHDDKVHELLAEIQQLQAERDEEVRMLRAELNDEHQMRIELTSIVQSTKTDLDLARNAAALKHSESIALRSELNRCLKEDMEKEIDWMTKEDNFRKTLLLRTTSFEQKANDFQRAMAEKDELIAGLRLDVERLQASLKESRRQQAENDKKSPPLPKEEKDDSSQAVIEQLKRERNNLEVTVAELKKQLESSPETAKEVKRLKELLEDKTDKLATMQRSYRQLMRKVEHSLVHLEKQHLKTRRKLEENILS</sequence>
<gene>
    <name evidence="3" type="ORF">CYNAS_LOCUS17980</name>
</gene>
<accession>A0AA36H985</accession>
<feature type="region of interest" description="Disordered" evidence="2">
    <location>
        <begin position="285"/>
        <end position="311"/>
    </location>
</feature>
<keyword evidence="4" id="KW-1185">Reference proteome</keyword>
<proteinExistence type="predicted"/>
<organism evidence="3 4">
    <name type="scientific">Cylicocyclus nassatus</name>
    <name type="common">Nematode worm</name>
    <dbReference type="NCBI Taxonomy" id="53992"/>
    <lineage>
        <taxon>Eukaryota</taxon>
        <taxon>Metazoa</taxon>
        <taxon>Ecdysozoa</taxon>
        <taxon>Nematoda</taxon>
        <taxon>Chromadorea</taxon>
        <taxon>Rhabditida</taxon>
        <taxon>Rhabditina</taxon>
        <taxon>Rhabditomorpha</taxon>
        <taxon>Strongyloidea</taxon>
        <taxon>Strongylidae</taxon>
        <taxon>Cylicocyclus</taxon>
    </lineage>
</organism>
<evidence type="ECO:0000256" key="2">
    <source>
        <dbReference type="SAM" id="MobiDB-lite"/>
    </source>
</evidence>
<reference evidence="3" key="1">
    <citation type="submission" date="2023-07" db="EMBL/GenBank/DDBJ databases">
        <authorList>
            <consortium name="CYATHOMIX"/>
        </authorList>
    </citation>
    <scope>NUCLEOTIDE SEQUENCE</scope>
    <source>
        <strain evidence="3">N/A</strain>
    </source>
</reference>
<feature type="compositionally biased region" description="Basic and acidic residues" evidence="2">
    <location>
        <begin position="285"/>
        <end position="310"/>
    </location>
</feature>
<dbReference type="AlphaFoldDB" id="A0AA36H985"/>
<feature type="coiled-coil region" evidence="1">
    <location>
        <begin position="315"/>
        <end position="373"/>
    </location>
</feature>
<dbReference type="Proteomes" id="UP001176961">
    <property type="component" value="Unassembled WGS sequence"/>
</dbReference>
<feature type="coiled-coil region" evidence="1">
    <location>
        <begin position="38"/>
        <end position="181"/>
    </location>
</feature>
<name>A0AA36H985_CYLNA</name>
<evidence type="ECO:0000313" key="4">
    <source>
        <dbReference type="Proteomes" id="UP001176961"/>
    </source>
</evidence>
<keyword evidence="1" id="KW-0175">Coiled coil</keyword>